<dbReference type="OrthoDB" id="1666512at2"/>
<gene>
    <name evidence="1" type="ORF">EHYA_09001</name>
</gene>
<reference evidence="1 2" key="1">
    <citation type="submission" date="2018-12" db="EMBL/GenBank/DDBJ databases">
        <title>Draft genome sequence of Embleya hyalina NBRC 13850T.</title>
        <authorList>
            <person name="Komaki H."/>
            <person name="Hosoyama A."/>
            <person name="Kimura A."/>
            <person name="Ichikawa N."/>
            <person name="Tamura T."/>
        </authorList>
    </citation>
    <scope>NUCLEOTIDE SEQUENCE [LARGE SCALE GENOMIC DNA]</scope>
    <source>
        <strain evidence="1 2">NBRC 13850</strain>
    </source>
</reference>
<name>A0A401Z3A6_9ACTN</name>
<protein>
    <recommendedName>
        <fullName evidence="3">HAD family hydrolase</fullName>
    </recommendedName>
</protein>
<dbReference type="InterPro" id="IPR023214">
    <property type="entry name" value="HAD_sf"/>
</dbReference>
<evidence type="ECO:0008006" key="3">
    <source>
        <dbReference type="Google" id="ProtNLM"/>
    </source>
</evidence>
<evidence type="ECO:0000313" key="2">
    <source>
        <dbReference type="Proteomes" id="UP000286931"/>
    </source>
</evidence>
<dbReference type="InterPro" id="IPR036412">
    <property type="entry name" value="HAD-like_sf"/>
</dbReference>
<organism evidence="1 2">
    <name type="scientific">Embleya hyalina</name>
    <dbReference type="NCBI Taxonomy" id="516124"/>
    <lineage>
        <taxon>Bacteria</taxon>
        <taxon>Bacillati</taxon>
        <taxon>Actinomycetota</taxon>
        <taxon>Actinomycetes</taxon>
        <taxon>Kitasatosporales</taxon>
        <taxon>Streptomycetaceae</taxon>
        <taxon>Embleya</taxon>
    </lineage>
</organism>
<proteinExistence type="predicted"/>
<dbReference type="AlphaFoldDB" id="A0A401Z3A6"/>
<dbReference type="SUPFAM" id="SSF56784">
    <property type="entry name" value="HAD-like"/>
    <property type="match status" value="1"/>
</dbReference>
<comment type="caution">
    <text evidence="1">The sequence shown here is derived from an EMBL/GenBank/DDBJ whole genome shotgun (WGS) entry which is preliminary data.</text>
</comment>
<evidence type="ECO:0000313" key="1">
    <source>
        <dbReference type="EMBL" id="GCE01238.1"/>
    </source>
</evidence>
<accession>A0A401Z3A6</accession>
<sequence length="275" mass="29702">MNVLVASDLDRTLIYSKAAARLGLGPEEPTPELVCVEEYEGAPMSFVTRRAGELLAELAEHSTFVPTTTRTREQYGRIVLPGRAPEFAICANGGHLLVHGESDPDWHAGVRKTLAAKAAPLPEVIAHLEVVARPEWTLKLRVAEDLFGYLVVERAALPPEFVPELTEWANARGYGVSLQGRKLYLVPDALTKGDAVREVARRASADAVFAAGDSLLDIELLRAAVAGVRPGHGELADSHWSAPHVEALDAMGLSAGERIAEWLLERSRSRPVVGA</sequence>
<dbReference type="RefSeq" id="WP_126642889.1">
    <property type="nucleotide sequence ID" value="NZ_BIFH01000047.1"/>
</dbReference>
<dbReference type="Proteomes" id="UP000286931">
    <property type="component" value="Unassembled WGS sequence"/>
</dbReference>
<dbReference type="Gene3D" id="3.40.50.1000">
    <property type="entry name" value="HAD superfamily/HAD-like"/>
    <property type="match status" value="1"/>
</dbReference>
<dbReference type="EMBL" id="BIFH01000047">
    <property type="protein sequence ID" value="GCE01238.1"/>
    <property type="molecule type" value="Genomic_DNA"/>
</dbReference>
<keyword evidence="2" id="KW-1185">Reference proteome</keyword>